<dbReference type="PANTHER" id="PTHR48020">
    <property type="entry name" value="PROTON MYO-INOSITOL COTRANSPORTER"/>
    <property type="match status" value="1"/>
</dbReference>
<dbReference type="FunFam" id="1.20.1250.20:FF:000073">
    <property type="entry name" value="MFS myo-inositol transporter, putative"/>
    <property type="match status" value="1"/>
</dbReference>
<feature type="domain" description="Major facilitator superfamily (MFS) profile" evidence="10">
    <location>
        <begin position="18"/>
        <end position="442"/>
    </location>
</feature>
<evidence type="ECO:0000259" key="10">
    <source>
        <dbReference type="PROSITE" id="PS50850"/>
    </source>
</evidence>
<dbReference type="InterPro" id="IPR005829">
    <property type="entry name" value="Sugar_transporter_CS"/>
</dbReference>
<dbReference type="GO" id="GO:0005886">
    <property type="term" value="C:plasma membrane"/>
    <property type="evidence" value="ECO:0007669"/>
    <property type="project" value="UniProtKB-SubCell"/>
</dbReference>
<dbReference type="Gene3D" id="1.20.1250.20">
    <property type="entry name" value="MFS general substrate transporter like domains"/>
    <property type="match status" value="1"/>
</dbReference>
<proteinExistence type="inferred from homology"/>
<feature type="transmembrane region" description="Helical" evidence="9">
    <location>
        <begin position="109"/>
        <end position="130"/>
    </location>
</feature>
<dbReference type="InterPro" id="IPR020846">
    <property type="entry name" value="MFS_dom"/>
</dbReference>
<dbReference type="EMBL" id="CADCVC010000014">
    <property type="protein sequence ID" value="CAA9424596.1"/>
    <property type="molecule type" value="Genomic_DNA"/>
</dbReference>
<keyword evidence="7 9" id="KW-0472">Membrane</keyword>
<dbReference type="PROSITE" id="PS00217">
    <property type="entry name" value="SUGAR_TRANSPORT_2"/>
    <property type="match status" value="1"/>
</dbReference>
<reference evidence="11" key="1">
    <citation type="submission" date="2020-02" db="EMBL/GenBank/DDBJ databases">
        <authorList>
            <person name="Meier V. D."/>
        </authorList>
    </citation>
    <scope>NUCLEOTIDE SEQUENCE</scope>
    <source>
        <strain evidence="11">AVDCRST_MAG80</strain>
    </source>
</reference>
<comment type="subcellular location">
    <subcellularLocation>
        <location evidence="1">Cell membrane</location>
        <topology evidence="1">Multi-pass membrane protein</topology>
    </subcellularLocation>
</comment>
<dbReference type="PROSITE" id="PS00216">
    <property type="entry name" value="SUGAR_TRANSPORT_1"/>
    <property type="match status" value="2"/>
</dbReference>
<keyword evidence="5 9" id="KW-0812">Transmembrane</keyword>
<dbReference type="PANTHER" id="PTHR48020:SF12">
    <property type="entry name" value="PROTON MYO-INOSITOL COTRANSPORTER"/>
    <property type="match status" value="1"/>
</dbReference>
<dbReference type="InterPro" id="IPR005828">
    <property type="entry name" value="MFS_sugar_transport-like"/>
</dbReference>
<feature type="transmembrane region" description="Helical" evidence="9">
    <location>
        <begin position="49"/>
        <end position="72"/>
    </location>
</feature>
<evidence type="ECO:0000313" key="11">
    <source>
        <dbReference type="EMBL" id="CAA9424596.1"/>
    </source>
</evidence>
<dbReference type="CDD" id="cd17359">
    <property type="entry name" value="MFS_XylE_like"/>
    <property type="match status" value="1"/>
</dbReference>
<evidence type="ECO:0000256" key="9">
    <source>
        <dbReference type="SAM" id="Phobius"/>
    </source>
</evidence>
<dbReference type="Pfam" id="PF00083">
    <property type="entry name" value="Sugar_tr"/>
    <property type="match status" value="1"/>
</dbReference>
<keyword evidence="4" id="KW-1003">Cell membrane</keyword>
<keyword evidence="6 9" id="KW-1133">Transmembrane helix</keyword>
<feature type="transmembrane region" description="Helical" evidence="9">
    <location>
        <begin position="420"/>
        <end position="438"/>
    </location>
</feature>
<evidence type="ECO:0000256" key="7">
    <source>
        <dbReference type="ARBA" id="ARBA00023136"/>
    </source>
</evidence>
<name>A0A6J4Q070_9ACTN</name>
<evidence type="ECO:0000256" key="6">
    <source>
        <dbReference type="ARBA" id="ARBA00022989"/>
    </source>
</evidence>
<evidence type="ECO:0000256" key="8">
    <source>
        <dbReference type="RuleBase" id="RU003346"/>
    </source>
</evidence>
<feature type="transmembrane region" description="Helical" evidence="9">
    <location>
        <begin position="170"/>
        <end position="191"/>
    </location>
</feature>
<protein>
    <submittedName>
        <fullName evidence="11">Major myo-inositol transporter IolT</fullName>
    </submittedName>
</protein>
<dbReference type="SUPFAM" id="SSF103473">
    <property type="entry name" value="MFS general substrate transporter"/>
    <property type="match status" value="1"/>
</dbReference>
<dbReference type="NCBIfam" id="TIGR00879">
    <property type="entry name" value="SP"/>
    <property type="match status" value="1"/>
</dbReference>
<dbReference type="GO" id="GO:0022857">
    <property type="term" value="F:transmembrane transporter activity"/>
    <property type="evidence" value="ECO:0007669"/>
    <property type="project" value="InterPro"/>
</dbReference>
<feature type="transmembrane region" description="Helical" evidence="9">
    <location>
        <begin position="17"/>
        <end position="43"/>
    </location>
</feature>
<dbReference type="PRINTS" id="PR00171">
    <property type="entry name" value="SUGRTRNSPORT"/>
</dbReference>
<evidence type="ECO:0000256" key="1">
    <source>
        <dbReference type="ARBA" id="ARBA00004651"/>
    </source>
</evidence>
<dbReference type="PROSITE" id="PS50850">
    <property type="entry name" value="MFS"/>
    <property type="match status" value="1"/>
</dbReference>
<dbReference type="InterPro" id="IPR003663">
    <property type="entry name" value="Sugar/inositol_transpt"/>
</dbReference>
<organism evidence="11">
    <name type="scientific">uncultured Rubrobacteraceae bacterium</name>
    <dbReference type="NCBI Taxonomy" id="349277"/>
    <lineage>
        <taxon>Bacteria</taxon>
        <taxon>Bacillati</taxon>
        <taxon>Actinomycetota</taxon>
        <taxon>Rubrobacteria</taxon>
        <taxon>Rubrobacterales</taxon>
        <taxon>Rubrobacteraceae</taxon>
        <taxon>environmental samples</taxon>
    </lineage>
</organism>
<feature type="transmembrane region" description="Helical" evidence="9">
    <location>
        <begin position="388"/>
        <end position="408"/>
    </location>
</feature>
<evidence type="ECO:0000256" key="2">
    <source>
        <dbReference type="ARBA" id="ARBA00010992"/>
    </source>
</evidence>
<dbReference type="InterPro" id="IPR047984">
    <property type="entry name" value="XylE-like"/>
</dbReference>
<feature type="transmembrane region" description="Helical" evidence="9">
    <location>
        <begin position="84"/>
        <end position="103"/>
    </location>
</feature>
<feature type="transmembrane region" description="Helical" evidence="9">
    <location>
        <begin position="250"/>
        <end position="274"/>
    </location>
</feature>
<gene>
    <name evidence="11" type="ORF">AVDCRST_MAG80-165</name>
</gene>
<feature type="transmembrane region" description="Helical" evidence="9">
    <location>
        <begin position="351"/>
        <end position="376"/>
    </location>
</feature>
<comment type="similarity">
    <text evidence="2 8">Belongs to the major facilitator superfamily. Sugar transporter (TC 2.A.1.1) family.</text>
</comment>
<evidence type="ECO:0000256" key="3">
    <source>
        <dbReference type="ARBA" id="ARBA00022448"/>
    </source>
</evidence>
<dbReference type="AlphaFoldDB" id="A0A6J4Q070"/>
<accession>A0A6J4Q070</accession>
<evidence type="ECO:0000256" key="4">
    <source>
        <dbReference type="ARBA" id="ARBA00022475"/>
    </source>
</evidence>
<dbReference type="InterPro" id="IPR036259">
    <property type="entry name" value="MFS_trans_sf"/>
</dbReference>
<feature type="transmembrane region" description="Helical" evidence="9">
    <location>
        <begin position="318"/>
        <end position="339"/>
    </location>
</feature>
<sequence>MSDATSTAESGAGSNKLVYFFGALGGLLFGYDTGVISGAILFITEELGLTPFLEGLVVSSLLLGAAVGAGSAGPLSDRLGRRNLIIMAAVTFTIGAIGAALAPNVGVLVLFRVVLGLAVGAAALIVPLYLSEIAPTEIRGAISSLNQLMIVTGILVAYVVNALLADTGAWRWMLGLAFIPSVVLLVGMYFMPETPRWLVSRGRDDDARDVLRRNRDEEAVEQEIRDIKQVEREEEEGGLQELRASWVRPALIVAIGLAVFQQIIGINTIIYYAPTTLTNVGYGATAAIYANLGIGVLNVLFTFVAIRLVDRVGRKPLLLAGLVGMVASLTVLGLSTILLSQPSSPTDVVAIITLVCLAGFIVSFAATWGPTVWVMLPEVLPLRIRGTAMGVAISLHWVANFIVAQTFPQLSASVGPGVTFLGYAVIGVLAFVFVQTLVTETKGRSLEQIESDLREKASFASG</sequence>
<feature type="transmembrane region" description="Helical" evidence="9">
    <location>
        <begin position="286"/>
        <end position="306"/>
    </location>
</feature>
<feature type="transmembrane region" description="Helical" evidence="9">
    <location>
        <begin position="142"/>
        <end position="164"/>
    </location>
</feature>
<dbReference type="InterPro" id="IPR050814">
    <property type="entry name" value="Myo-inositol_Transporter"/>
</dbReference>
<keyword evidence="3 8" id="KW-0813">Transport</keyword>
<evidence type="ECO:0000256" key="5">
    <source>
        <dbReference type="ARBA" id="ARBA00022692"/>
    </source>
</evidence>